<proteinExistence type="inferred from homology"/>
<comment type="function">
    <text evidence="2">Hydrolyzes RNA 2',3'-cyclic phosphodiester to an RNA 2'-phosphomonoester.</text>
</comment>
<dbReference type="GO" id="GO:0008664">
    <property type="term" value="F:RNA 2',3'-cyclic 3'-phosphodiesterase activity"/>
    <property type="evidence" value="ECO:0007669"/>
    <property type="project" value="UniProtKB-EC"/>
</dbReference>
<dbReference type="Proteomes" id="UP000199076">
    <property type="component" value="Unassembled WGS sequence"/>
</dbReference>
<keyword evidence="1 2" id="KW-0378">Hydrolase</keyword>
<evidence type="ECO:0000313" key="4">
    <source>
        <dbReference type="Proteomes" id="UP000199076"/>
    </source>
</evidence>
<feature type="active site" description="Proton acceptor" evidence="2">
    <location>
        <position position="317"/>
    </location>
</feature>
<protein>
    <recommendedName>
        <fullName evidence="2">RNA 2',3'-cyclic phosphodiesterase</fullName>
        <shortName evidence="2">RNA 2',3'-CPDase</shortName>
        <ecNumber evidence="2">3.1.4.58</ecNumber>
    </recommendedName>
</protein>
<dbReference type="HAMAP" id="MF_01940">
    <property type="entry name" value="RNA_CPDase"/>
    <property type="match status" value="1"/>
</dbReference>
<dbReference type="AlphaFoldDB" id="A0A1G7K860"/>
<comment type="similarity">
    <text evidence="2">Belongs to the 2H phosphoesterase superfamily. ThpR family.</text>
</comment>
<dbReference type="PANTHER" id="PTHR35561:SF1">
    <property type="entry name" value="RNA 2',3'-CYCLIC PHOSPHODIESTERASE"/>
    <property type="match status" value="1"/>
</dbReference>
<dbReference type="GO" id="GO:0016874">
    <property type="term" value="F:ligase activity"/>
    <property type="evidence" value="ECO:0007669"/>
    <property type="project" value="UniProtKB-KW"/>
</dbReference>
<dbReference type="STRING" id="660518.SAMN05216218_105206"/>
<evidence type="ECO:0000256" key="2">
    <source>
        <dbReference type="HAMAP-Rule" id="MF_01940"/>
    </source>
</evidence>
<reference evidence="4" key="1">
    <citation type="submission" date="2016-10" db="EMBL/GenBank/DDBJ databases">
        <authorList>
            <person name="Varghese N."/>
            <person name="Submissions S."/>
        </authorList>
    </citation>
    <scope>NUCLEOTIDE SEQUENCE [LARGE SCALE GENOMIC DNA]</scope>
    <source>
        <strain evidence="4">IBRC-M 10760</strain>
    </source>
</reference>
<dbReference type="Pfam" id="PF13563">
    <property type="entry name" value="2_5_RNA_ligase2"/>
    <property type="match status" value="1"/>
</dbReference>
<dbReference type="InterPro" id="IPR009097">
    <property type="entry name" value="Cyclic_Pdiesterase"/>
</dbReference>
<evidence type="ECO:0000313" key="3">
    <source>
        <dbReference type="EMBL" id="SDF33355.1"/>
    </source>
</evidence>
<organism evidence="3 4">
    <name type="scientific">Halorientalis regularis</name>
    <dbReference type="NCBI Taxonomy" id="660518"/>
    <lineage>
        <taxon>Archaea</taxon>
        <taxon>Methanobacteriati</taxon>
        <taxon>Methanobacteriota</taxon>
        <taxon>Stenosarchaea group</taxon>
        <taxon>Halobacteria</taxon>
        <taxon>Halobacteriales</taxon>
        <taxon>Haloarculaceae</taxon>
        <taxon>Halorientalis</taxon>
    </lineage>
</organism>
<evidence type="ECO:0000256" key="1">
    <source>
        <dbReference type="ARBA" id="ARBA00022801"/>
    </source>
</evidence>
<comment type="catalytic activity">
    <reaction evidence="2">
        <text>a 3'-end 2',3'-cyclophospho-ribonucleotide-RNA + H2O = a 3'-end 2'-phospho-ribonucleotide-RNA + H(+)</text>
        <dbReference type="Rhea" id="RHEA:11828"/>
        <dbReference type="Rhea" id="RHEA-COMP:10464"/>
        <dbReference type="Rhea" id="RHEA-COMP:17353"/>
        <dbReference type="ChEBI" id="CHEBI:15377"/>
        <dbReference type="ChEBI" id="CHEBI:15378"/>
        <dbReference type="ChEBI" id="CHEBI:83064"/>
        <dbReference type="ChEBI" id="CHEBI:173113"/>
        <dbReference type="EC" id="3.1.4.58"/>
    </reaction>
</comment>
<dbReference type="EC" id="3.1.4.58" evidence="2"/>
<dbReference type="GO" id="GO:0004113">
    <property type="term" value="F:2',3'-cyclic-nucleotide 3'-phosphodiesterase activity"/>
    <property type="evidence" value="ECO:0007669"/>
    <property type="project" value="InterPro"/>
</dbReference>
<gene>
    <name evidence="3" type="ORF">SAMN05216218_105206</name>
</gene>
<dbReference type="SUPFAM" id="SSF55144">
    <property type="entry name" value="LigT-like"/>
    <property type="match status" value="1"/>
</dbReference>
<name>A0A1G7K860_9EURY</name>
<sequence length="373" mass="39547">MLGQSRERVPVAGVGAVAADGEFLPAEQAALEQPVTVGRSARGEHDEGVPFGNLPAVDVGQAGGSRRRRVGVIADPGFGWGALVDGRDEPSFRRGRLVGQGDVFGRVEASAAALTGQEAAGLPGVFGRDVFVDGANESLRDRHASDPGERYHAVVLGVIWDGPLRTISFVSRAESGPNVQLAVATGSRMGNRLFVSVDLDGLAEAVADVQDLFADASGLNVTDPDQAHVTLFFLGDTDPARLDEITATLDTAVAEADVDPFTAEFGGLGVFPSLEYISVVWLGVESGDDQLTALHEAIVPRLVELGFEPPDHEFTPHATLARMEHAGGKDLVQDTVRERDPTAGQLRVDEVRLTESVLTDAGPEYHTVERFEL</sequence>
<accession>A0A1G7K860</accession>
<feature type="active site" description="Proton donor" evidence="2">
    <location>
        <position position="228"/>
    </location>
</feature>
<dbReference type="PANTHER" id="PTHR35561">
    <property type="entry name" value="RNA 2',3'-CYCLIC PHOSPHODIESTERASE"/>
    <property type="match status" value="1"/>
</dbReference>
<keyword evidence="3" id="KW-0436">Ligase</keyword>
<dbReference type="NCBIfam" id="TIGR02258">
    <property type="entry name" value="2_5_ligase"/>
    <property type="match status" value="1"/>
</dbReference>
<dbReference type="Gene3D" id="3.90.1140.10">
    <property type="entry name" value="Cyclic phosphodiesterase"/>
    <property type="match status" value="1"/>
</dbReference>
<feature type="short sequence motif" description="HXTX 2" evidence="2">
    <location>
        <begin position="317"/>
        <end position="320"/>
    </location>
</feature>
<dbReference type="EMBL" id="FNBK01000005">
    <property type="protein sequence ID" value="SDF33355.1"/>
    <property type="molecule type" value="Genomic_DNA"/>
</dbReference>
<feature type="short sequence motif" description="HXTX 1" evidence="2">
    <location>
        <begin position="228"/>
        <end position="231"/>
    </location>
</feature>
<keyword evidence="4" id="KW-1185">Reference proteome</keyword>
<dbReference type="InterPro" id="IPR004175">
    <property type="entry name" value="RNA_CPDase"/>
</dbReference>